<proteinExistence type="inferred from homology"/>
<keyword evidence="4 8" id="KW-0560">Oxidoreductase</keyword>
<dbReference type="InterPro" id="IPR017972">
    <property type="entry name" value="Cyt_P450_CS"/>
</dbReference>
<dbReference type="Gene3D" id="1.10.630.10">
    <property type="entry name" value="Cytochrome P450"/>
    <property type="match status" value="1"/>
</dbReference>
<keyword evidence="5 7" id="KW-0408">Iron</keyword>
<dbReference type="InterPro" id="IPR002401">
    <property type="entry name" value="Cyt_P450_E_grp-I"/>
</dbReference>
<keyword evidence="8" id="KW-0503">Monooxygenase</keyword>
<organism evidence="9 10">
    <name type="scientific">Stichopus japonicus</name>
    <name type="common">Sea cucumber</name>
    <dbReference type="NCBI Taxonomy" id="307972"/>
    <lineage>
        <taxon>Eukaryota</taxon>
        <taxon>Metazoa</taxon>
        <taxon>Echinodermata</taxon>
        <taxon>Eleutherozoa</taxon>
        <taxon>Echinozoa</taxon>
        <taxon>Holothuroidea</taxon>
        <taxon>Aspidochirotacea</taxon>
        <taxon>Aspidochirotida</taxon>
        <taxon>Stichopodidae</taxon>
        <taxon>Apostichopus</taxon>
    </lineage>
</organism>
<dbReference type="GO" id="GO:0005506">
    <property type="term" value="F:iron ion binding"/>
    <property type="evidence" value="ECO:0007669"/>
    <property type="project" value="InterPro"/>
</dbReference>
<dbReference type="STRING" id="307972.A0A2G8JWW7"/>
<comment type="caution">
    <text evidence="9">The sequence shown here is derived from an EMBL/GenBank/DDBJ whole genome shotgun (WGS) entry which is preliminary data.</text>
</comment>
<evidence type="ECO:0000256" key="4">
    <source>
        <dbReference type="ARBA" id="ARBA00023002"/>
    </source>
</evidence>
<evidence type="ECO:0000256" key="3">
    <source>
        <dbReference type="ARBA" id="ARBA00022723"/>
    </source>
</evidence>
<dbReference type="GO" id="GO:0020037">
    <property type="term" value="F:heme binding"/>
    <property type="evidence" value="ECO:0007669"/>
    <property type="project" value="InterPro"/>
</dbReference>
<evidence type="ECO:0000256" key="8">
    <source>
        <dbReference type="RuleBase" id="RU000461"/>
    </source>
</evidence>
<feature type="binding site" description="axial binding residue" evidence="7">
    <location>
        <position position="71"/>
    </location>
    <ligand>
        <name>heme</name>
        <dbReference type="ChEBI" id="CHEBI:30413"/>
    </ligand>
    <ligandPart>
        <name>Fe</name>
        <dbReference type="ChEBI" id="CHEBI:18248"/>
    </ligandPart>
</feature>
<dbReference type="PROSITE" id="PS00086">
    <property type="entry name" value="CYTOCHROME_P450"/>
    <property type="match status" value="1"/>
</dbReference>
<dbReference type="InterPro" id="IPR001128">
    <property type="entry name" value="Cyt_P450"/>
</dbReference>
<evidence type="ECO:0000313" key="9">
    <source>
        <dbReference type="EMBL" id="PIK40209.1"/>
    </source>
</evidence>
<sequence>LERYNDKGDIVIKDLLIPEGFQVYVPVYAIHHDPEIWDNPEEFRPERFNKENRSKIHPVSWLPFGDGPRACLGMRLAMMEMKFAVVRLLQEFKIVTCPETEIPPVLNAGSNFTGPPNGVKVQVVSRETADDNDAE</sequence>
<comment type="similarity">
    <text evidence="1 8">Belongs to the cytochrome P450 family.</text>
</comment>
<gene>
    <name evidence="9" type="ORF">BSL78_22943</name>
</gene>
<dbReference type="OrthoDB" id="1470350at2759"/>
<feature type="non-terminal residue" evidence="9">
    <location>
        <position position="1"/>
    </location>
</feature>
<dbReference type="InterPro" id="IPR050705">
    <property type="entry name" value="Cytochrome_P450_3A"/>
</dbReference>
<dbReference type="PANTHER" id="PTHR24302:SF15">
    <property type="entry name" value="FATTY-ACID PEROXYGENASE"/>
    <property type="match status" value="1"/>
</dbReference>
<evidence type="ECO:0000256" key="6">
    <source>
        <dbReference type="ARBA" id="ARBA00043906"/>
    </source>
</evidence>
<name>A0A2G8JWW7_STIJA</name>
<reference evidence="9 10" key="1">
    <citation type="journal article" date="2017" name="PLoS Biol.">
        <title>The sea cucumber genome provides insights into morphological evolution and visceral regeneration.</title>
        <authorList>
            <person name="Zhang X."/>
            <person name="Sun L."/>
            <person name="Yuan J."/>
            <person name="Sun Y."/>
            <person name="Gao Y."/>
            <person name="Zhang L."/>
            <person name="Li S."/>
            <person name="Dai H."/>
            <person name="Hamel J.F."/>
            <person name="Liu C."/>
            <person name="Yu Y."/>
            <person name="Liu S."/>
            <person name="Lin W."/>
            <person name="Guo K."/>
            <person name="Jin S."/>
            <person name="Xu P."/>
            <person name="Storey K.B."/>
            <person name="Huan P."/>
            <person name="Zhang T."/>
            <person name="Zhou Y."/>
            <person name="Zhang J."/>
            <person name="Lin C."/>
            <person name="Li X."/>
            <person name="Xing L."/>
            <person name="Huo D."/>
            <person name="Sun M."/>
            <person name="Wang L."/>
            <person name="Mercier A."/>
            <person name="Li F."/>
            <person name="Yang H."/>
            <person name="Xiang J."/>
        </authorList>
    </citation>
    <scope>NUCLEOTIDE SEQUENCE [LARGE SCALE GENOMIC DNA]</scope>
    <source>
        <strain evidence="9">Shaxun</strain>
        <tissue evidence="9">Muscle</tissue>
    </source>
</reference>
<dbReference type="PANTHER" id="PTHR24302">
    <property type="entry name" value="CYTOCHROME P450 FAMILY 3"/>
    <property type="match status" value="1"/>
</dbReference>
<dbReference type="GO" id="GO:0008395">
    <property type="term" value="F:steroid hydroxylase activity"/>
    <property type="evidence" value="ECO:0007669"/>
    <property type="project" value="TreeGrafter"/>
</dbReference>
<dbReference type="Proteomes" id="UP000230750">
    <property type="component" value="Unassembled WGS sequence"/>
</dbReference>
<dbReference type="GO" id="GO:0016705">
    <property type="term" value="F:oxidoreductase activity, acting on paired donors, with incorporation or reduction of molecular oxygen"/>
    <property type="evidence" value="ECO:0007669"/>
    <property type="project" value="InterPro"/>
</dbReference>
<comment type="cofactor">
    <cofactor evidence="7">
        <name>heme</name>
        <dbReference type="ChEBI" id="CHEBI:30413"/>
    </cofactor>
</comment>
<comment type="function">
    <text evidence="6">Cytochromes P450 are a group of heme-thiolate monooxygenases. They oxidize a variety of structurally unrelated compounds, including steroids, fatty acids, and xenobiotics.</text>
</comment>
<evidence type="ECO:0000256" key="2">
    <source>
        <dbReference type="ARBA" id="ARBA00022617"/>
    </source>
</evidence>
<protein>
    <submittedName>
        <fullName evidence="9">Putative cytochrome P450 3A24</fullName>
    </submittedName>
</protein>
<dbReference type="SUPFAM" id="SSF48264">
    <property type="entry name" value="Cytochrome P450"/>
    <property type="match status" value="1"/>
</dbReference>
<dbReference type="EMBL" id="MRZV01001150">
    <property type="protein sequence ID" value="PIK40209.1"/>
    <property type="molecule type" value="Genomic_DNA"/>
</dbReference>
<accession>A0A2G8JWW7</accession>
<dbReference type="AlphaFoldDB" id="A0A2G8JWW7"/>
<dbReference type="Pfam" id="PF00067">
    <property type="entry name" value="p450"/>
    <property type="match status" value="1"/>
</dbReference>
<evidence type="ECO:0000256" key="7">
    <source>
        <dbReference type="PIRSR" id="PIRSR602401-1"/>
    </source>
</evidence>
<evidence type="ECO:0000256" key="5">
    <source>
        <dbReference type="ARBA" id="ARBA00023004"/>
    </source>
</evidence>
<keyword evidence="2 7" id="KW-0349">Heme</keyword>
<keyword evidence="10" id="KW-1185">Reference proteome</keyword>
<dbReference type="PRINTS" id="PR00463">
    <property type="entry name" value="EP450I"/>
</dbReference>
<keyword evidence="3 7" id="KW-0479">Metal-binding</keyword>
<dbReference type="InterPro" id="IPR036396">
    <property type="entry name" value="Cyt_P450_sf"/>
</dbReference>
<evidence type="ECO:0000313" key="10">
    <source>
        <dbReference type="Proteomes" id="UP000230750"/>
    </source>
</evidence>
<evidence type="ECO:0000256" key="1">
    <source>
        <dbReference type="ARBA" id="ARBA00010617"/>
    </source>
</evidence>